<dbReference type="PANTHER" id="PTHR40278:SF1">
    <property type="entry name" value="DNA UTILIZATION PROTEIN HOFN"/>
    <property type="match status" value="1"/>
</dbReference>
<dbReference type="Proteomes" id="UP000281955">
    <property type="component" value="Unassembled WGS sequence"/>
</dbReference>
<dbReference type="InParanoid" id="A0A420XSF4"/>
<dbReference type="RefSeq" id="WP_121192756.1">
    <property type="nucleotide sequence ID" value="NZ_RBWV01000010.1"/>
</dbReference>
<keyword evidence="1" id="KW-1133">Transmembrane helix</keyword>
<name>A0A420XSF4_9ACTN</name>
<accession>A0A420XSF4</accession>
<keyword evidence="1" id="KW-0812">Transmembrane</keyword>
<feature type="transmembrane region" description="Helical" evidence="1">
    <location>
        <begin position="44"/>
        <end position="62"/>
    </location>
</feature>
<keyword evidence="1" id="KW-0472">Membrane</keyword>
<dbReference type="InterPro" id="IPR007813">
    <property type="entry name" value="PilN"/>
</dbReference>
<dbReference type="OrthoDB" id="5196233at2"/>
<reference evidence="2 3" key="1">
    <citation type="submission" date="2018-10" db="EMBL/GenBank/DDBJ databases">
        <title>Genomic Encyclopedia of Archaeal and Bacterial Type Strains, Phase II (KMG-II): from individual species to whole genera.</title>
        <authorList>
            <person name="Goeker M."/>
        </authorList>
    </citation>
    <scope>NUCLEOTIDE SEQUENCE [LARGE SCALE GENOMIC DNA]</scope>
    <source>
        <strain evidence="2 3">RP-AC37</strain>
    </source>
</reference>
<organism evidence="2 3">
    <name type="scientific">Motilibacter peucedani</name>
    <dbReference type="NCBI Taxonomy" id="598650"/>
    <lineage>
        <taxon>Bacteria</taxon>
        <taxon>Bacillati</taxon>
        <taxon>Actinomycetota</taxon>
        <taxon>Actinomycetes</taxon>
        <taxon>Motilibacterales</taxon>
        <taxon>Motilibacteraceae</taxon>
        <taxon>Motilibacter</taxon>
    </lineage>
</organism>
<gene>
    <name evidence="2" type="ORF">CLV35_1458</name>
</gene>
<comment type="caution">
    <text evidence="2">The sequence shown here is derived from an EMBL/GenBank/DDBJ whole genome shotgun (WGS) entry which is preliminary data.</text>
</comment>
<dbReference type="InterPro" id="IPR052534">
    <property type="entry name" value="Extracell_DNA_Util/SecSys_Comp"/>
</dbReference>
<evidence type="ECO:0000313" key="2">
    <source>
        <dbReference type="EMBL" id="RKS77760.1"/>
    </source>
</evidence>
<evidence type="ECO:0000256" key="1">
    <source>
        <dbReference type="SAM" id="Phobius"/>
    </source>
</evidence>
<dbReference type="EMBL" id="RBWV01000010">
    <property type="protein sequence ID" value="RKS77760.1"/>
    <property type="molecule type" value="Genomic_DNA"/>
</dbReference>
<sequence>MSTVVLSKERAPQTLDRARVATFPRVDLLPPEIQQAQAFRRAQGGMAAVLVAAVALVAAGYVTSSHGVSSAQEQLDAEQARSTALLAQQAKYAQVPKTYEARDTARQQLATAMGSEVRWSHLLSDLATTTPAHVWLTDVRVSQSVDVPAPTDASVIGSITFAGQALSTDDVATWLDTLRATPGFTGELLSSTTAGQTSAGGRPVYAFTTTVSVTAEMLSHRYDREKS</sequence>
<keyword evidence="3" id="KW-1185">Reference proteome</keyword>
<protein>
    <submittedName>
        <fullName evidence="2">Tfp pilus assembly protein PilN</fullName>
    </submittedName>
</protein>
<dbReference type="AlphaFoldDB" id="A0A420XSF4"/>
<dbReference type="PANTHER" id="PTHR40278">
    <property type="entry name" value="DNA UTILIZATION PROTEIN HOFN"/>
    <property type="match status" value="1"/>
</dbReference>
<evidence type="ECO:0000313" key="3">
    <source>
        <dbReference type="Proteomes" id="UP000281955"/>
    </source>
</evidence>
<dbReference type="Pfam" id="PF05137">
    <property type="entry name" value="PilN"/>
    <property type="match status" value="1"/>
</dbReference>
<proteinExistence type="predicted"/>